<dbReference type="CDD" id="cd02136">
    <property type="entry name" value="PnbA_NfnB-like"/>
    <property type="match status" value="1"/>
</dbReference>
<dbReference type="GO" id="GO:0016491">
    <property type="term" value="F:oxidoreductase activity"/>
    <property type="evidence" value="ECO:0007669"/>
    <property type="project" value="InterPro"/>
</dbReference>
<proteinExistence type="predicted"/>
<dbReference type="SUPFAM" id="SSF55469">
    <property type="entry name" value="FMN-dependent nitroreductase-like"/>
    <property type="match status" value="1"/>
</dbReference>
<dbReference type="Pfam" id="PF00881">
    <property type="entry name" value="Nitroreductase"/>
    <property type="match status" value="1"/>
</dbReference>
<name>B0SYI7_CAUSK</name>
<evidence type="ECO:0000313" key="2">
    <source>
        <dbReference type="EMBL" id="ABZ73354.1"/>
    </source>
</evidence>
<feature type="domain" description="Nitroreductase" evidence="1">
    <location>
        <begin position="30"/>
        <end position="190"/>
    </location>
</feature>
<dbReference type="PANTHER" id="PTHR23026:SF123">
    <property type="entry name" value="NAD(P)H NITROREDUCTASE RV3131-RELATED"/>
    <property type="match status" value="1"/>
</dbReference>
<gene>
    <name evidence="2" type="ordered locus">Caul_4232</name>
</gene>
<dbReference type="STRING" id="366602.Caul_4232"/>
<dbReference type="InterPro" id="IPR029479">
    <property type="entry name" value="Nitroreductase"/>
</dbReference>
<dbReference type="KEGG" id="cak:Caul_4232"/>
<dbReference type="eggNOG" id="COG0778">
    <property type="taxonomic scope" value="Bacteria"/>
</dbReference>
<dbReference type="AlphaFoldDB" id="B0SYI7"/>
<dbReference type="Gene3D" id="3.40.109.10">
    <property type="entry name" value="NADH Oxidase"/>
    <property type="match status" value="1"/>
</dbReference>
<dbReference type="EMBL" id="CP000927">
    <property type="protein sequence ID" value="ABZ73354.1"/>
    <property type="molecule type" value="Genomic_DNA"/>
</dbReference>
<reference evidence="2" key="1">
    <citation type="submission" date="2008-01" db="EMBL/GenBank/DDBJ databases">
        <title>Complete sequence of chromosome of Caulobacter sp. K31.</title>
        <authorList>
            <consortium name="US DOE Joint Genome Institute"/>
            <person name="Copeland A."/>
            <person name="Lucas S."/>
            <person name="Lapidus A."/>
            <person name="Barry K."/>
            <person name="Glavina del Rio T."/>
            <person name="Dalin E."/>
            <person name="Tice H."/>
            <person name="Pitluck S."/>
            <person name="Bruce D."/>
            <person name="Goodwin L."/>
            <person name="Thompson L.S."/>
            <person name="Brettin T."/>
            <person name="Detter J.C."/>
            <person name="Han C."/>
            <person name="Schmutz J."/>
            <person name="Larimer F."/>
            <person name="Land M."/>
            <person name="Hauser L."/>
            <person name="Kyrpides N."/>
            <person name="Kim E."/>
            <person name="Stephens C."/>
            <person name="Richardson P."/>
        </authorList>
    </citation>
    <scope>NUCLEOTIDE SEQUENCE [LARGE SCALE GENOMIC DNA]</scope>
    <source>
        <strain evidence="2">K31</strain>
    </source>
</reference>
<evidence type="ECO:0000259" key="1">
    <source>
        <dbReference type="Pfam" id="PF00881"/>
    </source>
</evidence>
<dbReference type="PANTHER" id="PTHR23026">
    <property type="entry name" value="NADPH NITROREDUCTASE"/>
    <property type="match status" value="1"/>
</dbReference>
<dbReference type="InterPro" id="IPR000415">
    <property type="entry name" value="Nitroreductase-like"/>
</dbReference>
<dbReference type="InterPro" id="IPR050627">
    <property type="entry name" value="Nitroreductase/BluB"/>
</dbReference>
<dbReference type="HOGENOM" id="CLU_070764_7_0_5"/>
<sequence length="214" mass="22811">MADPFKPARFTAHLDVDDEDEAGMDVLTAIHARRAVRDYLDEPVSEAQLATLIDAAIWAPSGVNLQPWCFFVVDDLDRLAACSTKAKAALKEAATDHPELAGLRSMLASPDFNIFYNAPVLIVICATTADEMALKDCCLAAQNLMLAATAQGLGSCWIGLSETWLNTDRAKADLGIPAGFRPVAPIIVGYPNGGSPPPARRPADIRRVAKAPGV</sequence>
<accession>B0SYI7</accession>
<protein>
    <submittedName>
        <fullName evidence="2">Nitroreductase</fullName>
    </submittedName>
</protein>
<organism evidence="2">
    <name type="scientific">Caulobacter sp. (strain K31)</name>
    <dbReference type="NCBI Taxonomy" id="366602"/>
    <lineage>
        <taxon>Bacteria</taxon>
        <taxon>Pseudomonadati</taxon>
        <taxon>Pseudomonadota</taxon>
        <taxon>Alphaproteobacteria</taxon>
        <taxon>Caulobacterales</taxon>
        <taxon>Caulobacteraceae</taxon>
        <taxon>Caulobacter</taxon>
    </lineage>
</organism>